<accession>A0ABP7XR02</accession>
<evidence type="ECO:0000313" key="1">
    <source>
        <dbReference type="EMBL" id="GAA4124226.1"/>
    </source>
</evidence>
<evidence type="ECO:0000313" key="2">
    <source>
        <dbReference type="Proteomes" id="UP001501495"/>
    </source>
</evidence>
<keyword evidence="2" id="KW-1185">Reference proteome</keyword>
<dbReference type="EMBL" id="BAAAZH010000024">
    <property type="protein sequence ID" value="GAA4124226.1"/>
    <property type="molecule type" value="Genomic_DNA"/>
</dbReference>
<proteinExistence type="predicted"/>
<sequence>MQTLSVGVPESCAACGGPLPPPAQLCRTRIWCSDRCRRDAYTRRQSPAQSAAEVRVVERVVVQEHGLAECAHRVALSPVACMNVLRELRRLAEAGTLQSSPKWQRPRLAVEALVDVLHPTSRGRRW</sequence>
<organism evidence="1 2">
    <name type="scientific">Nocardioides fonticola</name>
    <dbReference type="NCBI Taxonomy" id="450363"/>
    <lineage>
        <taxon>Bacteria</taxon>
        <taxon>Bacillati</taxon>
        <taxon>Actinomycetota</taxon>
        <taxon>Actinomycetes</taxon>
        <taxon>Propionibacteriales</taxon>
        <taxon>Nocardioidaceae</taxon>
        <taxon>Nocardioides</taxon>
    </lineage>
</organism>
<protein>
    <submittedName>
        <fullName evidence="1">Uncharacterized protein</fullName>
    </submittedName>
</protein>
<dbReference type="Proteomes" id="UP001501495">
    <property type="component" value="Unassembled WGS sequence"/>
</dbReference>
<gene>
    <name evidence="1" type="ORF">GCM10022215_31750</name>
</gene>
<comment type="caution">
    <text evidence="1">The sequence shown here is derived from an EMBL/GenBank/DDBJ whole genome shotgun (WGS) entry which is preliminary data.</text>
</comment>
<name>A0ABP7XR02_9ACTN</name>
<reference evidence="2" key="1">
    <citation type="journal article" date="2019" name="Int. J. Syst. Evol. Microbiol.">
        <title>The Global Catalogue of Microorganisms (GCM) 10K type strain sequencing project: providing services to taxonomists for standard genome sequencing and annotation.</title>
        <authorList>
            <consortium name="The Broad Institute Genomics Platform"/>
            <consortium name="The Broad Institute Genome Sequencing Center for Infectious Disease"/>
            <person name="Wu L."/>
            <person name="Ma J."/>
        </authorList>
    </citation>
    <scope>NUCLEOTIDE SEQUENCE [LARGE SCALE GENOMIC DNA]</scope>
    <source>
        <strain evidence="2">JCM 16703</strain>
    </source>
</reference>